<dbReference type="EMBL" id="UIDG01000528">
    <property type="protein sequence ID" value="SUS08082.1"/>
    <property type="molecule type" value="Genomic_DNA"/>
</dbReference>
<dbReference type="AlphaFoldDB" id="A0A380TMG4"/>
<reference evidence="2" key="1">
    <citation type="submission" date="2018-07" db="EMBL/GenBank/DDBJ databases">
        <authorList>
            <person name="Quirk P.G."/>
            <person name="Krulwich T.A."/>
        </authorList>
    </citation>
    <scope>NUCLEOTIDE SEQUENCE</scope>
</reference>
<sequence length="65" mass="7210">MTPVEIAALLNAVTVLGRLALEALTEMKTTGLTDEEIARTWAQMQARLDRADKLWRQGEVKAANE</sequence>
<evidence type="ECO:0000313" key="1">
    <source>
        <dbReference type="EMBL" id="SUS08082.1"/>
    </source>
</evidence>
<proteinExistence type="predicted"/>
<accession>A0A380TMG4</accession>
<dbReference type="EMBL" id="UIDG01000655">
    <property type="protein sequence ID" value="SUS08961.1"/>
    <property type="molecule type" value="Genomic_DNA"/>
</dbReference>
<name>A0A380TMG4_9ZZZZ</name>
<organism evidence="2">
    <name type="scientific">metagenome</name>
    <dbReference type="NCBI Taxonomy" id="256318"/>
    <lineage>
        <taxon>unclassified sequences</taxon>
        <taxon>metagenomes</taxon>
    </lineage>
</organism>
<protein>
    <submittedName>
        <fullName evidence="2">Uncharacterized protein</fullName>
    </submittedName>
</protein>
<evidence type="ECO:0000313" key="2">
    <source>
        <dbReference type="EMBL" id="SUS08961.1"/>
    </source>
</evidence>
<gene>
    <name evidence="1" type="ORF">DF3PB_5740002</name>
    <name evidence="2" type="ORF">DF3PB_990002</name>
</gene>